<sequence>MNQFDTYDSGAINPQDQYDPRVAQVLRGKNFLDAEPLSNAEVESILEERVNYLQRSNYAVPSTIADTLKDLSDVLRNMDTAYDHAGTQSRKEKLESLVFDGDKGPMKLDPVEVCQILNLNPRSILELMSYLPTLKRFSEYDLSRILDE</sequence>
<evidence type="ECO:0000256" key="2">
    <source>
        <dbReference type="ARBA" id="ARBA00023242"/>
    </source>
</evidence>
<dbReference type="EMBL" id="FN668638">
    <property type="protein sequence ID" value="CBK20106.2"/>
    <property type="molecule type" value="Genomic_DNA"/>
</dbReference>
<dbReference type="GO" id="GO:0030880">
    <property type="term" value="C:RNA polymerase complex"/>
    <property type="evidence" value="ECO:0007669"/>
    <property type="project" value="InterPro"/>
</dbReference>
<dbReference type="RefSeq" id="XP_012894154.1">
    <property type="nucleotide sequence ID" value="XM_013038700.1"/>
</dbReference>
<evidence type="ECO:0000256" key="1">
    <source>
        <dbReference type="ARBA" id="ARBA00004123"/>
    </source>
</evidence>
<keyword evidence="4" id="KW-1185">Reference proteome</keyword>
<dbReference type="SUPFAM" id="SSF47819">
    <property type="entry name" value="HRDC-like"/>
    <property type="match status" value="1"/>
</dbReference>
<dbReference type="InterPro" id="IPR005574">
    <property type="entry name" value="Rpb4/RPC9"/>
</dbReference>
<name>D8LWB7_BLAHO</name>
<dbReference type="InterPro" id="IPR038324">
    <property type="entry name" value="Rpb4/RPC9_sf"/>
</dbReference>
<dbReference type="InterPro" id="IPR010997">
    <property type="entry name" value="HRDC-like_sf"/>
</dbReference>
<dbReference type="Gene3D" id="1.20.1250.40">
    <property type="match status" value="1"/>
</dbReference>
<dbReference type="GO" id="GO:0005634">
    <property type="term" value="C:nucleus"/>
    <property type="evidence" value="ECO:0007669"/>
    <property type="project" value="UniProtKB-SubCell"/>
</dbReference>
<protein>
    <recommendedName>
        <fullName evidence="5">RNA polymerase Rpb4/RPC9 core domain-containing protein</fullName>
    </recommendedName>
</protein>
<comment type="subcellular location">
    <subcellularLocation>
        <location evidence="1">Nucleus</location>
    </subcellularLocation>
</comment>
<dbReference type="AlphaFoldDB" id="D8LWB7"/>
<evidence type="ECO:0000313" key="3">
    <source>
        <dbReference type="EMBL" id="CBK20106.2"/>
    </source>
</evidence>
<dbReference type="OrthoDB" id="2186918at2759"/>
<dbReference type="Proteomes" id="UP000008312">
    <property type="component" value="Unassembled WGS sequence"/>
</dbReference>
<dbReference type="InParanoid" id="D8LWB7"/>
<dbReference type="Pfam" id="PF03874">
    <property type="entry name" value="RNA_pol_Rpb4"/>
    <property type="match status" value="1"/>
</dbReference>
<evidence type="ECO:0000313" key="4">
    <source>
        <dbReference type="Proteomes" id="UP000008312"/>
    </source>
</evidence>
<organism evidence="3">
    <name type="scientific">Blastocystis hominis</name>
    <dbReference type="NCBI Taxonomy" id="12968"/>
    <lineage>
        <taxon>Eukaryota</taxon>
        <taxon>Sar</taxon>
        <taxon>Stramenopiles</taxon>
        <taxon>Bigyra</taxon>
        <taxon>Opalozoa</taxon>
        <taxon>Opalinata</taxon>
        <taxon>Blastocystidae</taxon>
        <taxon>Blastocystis</taxon>
    </lineage>
</organism>
<dbReference type="GO" id="GO:0000166">
    <property type="term" value="F:nucleotide binding"/>
    <property type="evidence" value="ECO:0007669"/>
    <property type="project" value="InterPro"/>
</dbReference>
<gene>
    <name evidence="3" type="ORF">GSBLH_T00000486001</name>
</gene>
<dbReference type="GeneID" id="24917795"/>
<reference evidence="3" key="1">
    <citation type="submission" date="2010-02" db="EMBL/GenBank/DDBJ databases">
        <title>Sequencing and annotation of the Blastocystis hominis genome.</title>
        <authorList>
            <person name="Wincker P."/>
        </authorList>
    </citation>
    <scope>NUCLEOTIDE SEQUENCE</scope>
    <source>
        <strain evidence="3">Singapore isolate B</strain>
    </source>
</reference>
<proteinExistence type="predicted"/>
<dbReference type="GO" id="GO:0006352">
    <property type="term" value="P:DNA-templated transcription initiation"/>
    <property type="evidence" value="ECO:0007669"/>
    <property type="project" value="InterPro"/>
</dbReference>
<accession>D8LWB7</accession>
<evidence type="ECO:0008006" key="5">
    <source>
        <dbReference type="Google" id="ProtNLM"/>
    </source>
</evidence>
<keyword evidence="2" id="KW-0539">Nucleus</keyword>